<feature type="region of interest" description="Disordered" evidence="6">
    <location>
        <begin position="390"/>
        <end position="410"/>
    </location>
</feature>
<feature type="compositionally biased region" description="Basic and acidic residues" evidence="6">
    <location>
        <begin position="194"/>
        <end position="206"/>
    </location>
</feature>
<dbReference type="InterPro" id="IPR044868">
    <property type="entry name" value="Rpn13/ADRM1_Pru"/>
</dbReference>
<dbReference type="STRING" id="86049.A0A1C1CNX5"/>
<reference evidence="9" key="1">
    <citation type="submission" date="2015-07" db="EMBL/GenBank/DDBJ databases">
        <authorList>
            <person name="Teixeira M.M."/>
            <person name="Souza R.C."/>
            <person name="Almeida L.G."/>
            <person name="Vicente V.A."/>
            <person name="de Hoog S."/>
            <person name="Bocca A.L."/>
            <person name="de Almeida S.R."/>
            <person name="Vasconcelos A.T."/>
            <person name="Felipe M.S."/>
        </authorList>
    </citation>
    <scope>NUCLEOTIDE SEQUENCE [LARGE SCALE GENOMIC DNA]</scope>
    <source>
        <strain evidence="9">KSF</strain>
    </source>
</reference>
<comment type="subcellular location">
    <subcellularLocation>
        <location evidence="2">Cytoplasm</location>
    </subcellularLocation>
    <subcellularLocation>
        <location evidence="1">Nucleus</location>
    </subcellularLocation>
</comment>
<organism evidence="8 9">
    <name type="scientific">Cladophialophora carrionii</name>
    <dbReference type="NCBI Taxonomy" id="86049"/>
    <lineage>
        <taxon>Eukaryota</taxon>
        <taxon>Fungi</taxon>
        <taxon>Dikarya</taxon>
        <taxon>Ascomycota</taxon>
        <taxon>Pezizomycotina</taxon>
        <taxon>Eurotiomycetes</taxon>
        <taxon>Chaetothyriomycetidae</taxon>
        <taxon>Chaetothyriales</taxon>
        <taxon>Herpotrichiellaceae</taxon>
        <taxon>Cladophialophora</taxon>
    </lineage>
</organism>
<keyword evidence="3" id="KW-0963">Cytoplasm</keyword>
<dbReference type="GO" id="GO:0008541">
    <property type="term" value="C:proteasome regulatory particle, lid subcomplex"/>
    <property type="evidence" value="ECO:0007669"/>
    <property type="project" value="TreeGrafter"/>
</dbReference>
<accession>A0A1C1CNX5</accession>
<dbReference type="Proteomes" id="UP000094526">
    <property type="component" value="Unassembled WGS sequence"/>
</dbReference>
<evidence type="ECO:0000256" key="1">
    <source>
        <dbReference type="ARBA" id="ARBA00004123"/>
    </source>
</evidence>
<dbReference type="eggNOG" id="KOG3037">
    <property type="taxonomic scope" value="Eukaryota"/>
</dbReference>
<dbReference type="GO" id="GO:0070628">
    <property type="term" value="F:proteasome binding"/>
    <property type="evidence" value="ECO:0007669"/>
    <property type="project" value="TreeGrafter"/>
</dbReference>
<name>A0A1C1CNX5_9EURO</name>
<proteinExistence type="predicted"/>
<evidence type="ECO:0000313" key="8">
    <source>
        <dbReference type="EMBL" id="OCT50206.1"/>
    </source>
</evidence>
<protein>
    <recommendedName>
        <fullName evidence="7">Pru domain-containing protein</fullName>
    </recommendedName>
</protein>
<dbReference type="PROSITE" id="PS51917">
    <property type="entry name" value="PRU"/>
    <property type="match status" value="1"/>
</dbReference>
<dbReference type="Pfam" id="PF04683">
    <property type="entry name" value="Rpn13_ADRM1_Pru"/>
    <property type="match status" value="1"/>
</dbReference>
<evidence type="ECO:0000256" key="3">
    <source>
        <dbReference type="ARBA" id="ARBA00022490"/>
    </source>
</evidence>
<keyword evidence="9" id="KW-1185">Reference proteome</keyword>
<evidence type="ECO:0000256" key="4">
    <source>
        <dbReference type="ARBA" id="ARBA00022942"/>
    </source>
</evidence>
<dbReference type="InterPro" id="IPR038108">
    <property type="entry name" value="RPN13_DEUBAD_sf"/>
</dbReference>
<dbReference type="InterPro" id="IPR006773">
    <property type="entry name" value="Rpn13/ADRM1"/>
</dbReference>
<dbReference type="InterPro" id="IPR038633">
    <property type="entry name" value="Rpn13/ADRM1_Pru_sf"/>
</dbReference>
<dbReference type="GO" id="GO:0005737">
    <property type="term" value="C:cytoplasm"/>
    <property type="evidence" value="ECO:0007669"/>
    <property type="project" value="UniProtKB-SubCell"/>
</dbReference>
<evidence type="ECO:0000259" key="7">
    <source>
        <dbReference type="PROSITE" id="PS51917"/>
    </source>
</evidence>
<feature type="domain" description="Pru" evidence="7">
    <location>
        <begin position="1"/>
        <end position="140"/>
    </location>
</feature>
<feature type="region of interest" description="Disordered" evidence="6">
    <location>
        <begin position="150"/>
        <end position="219"/>
    </location>
</feature>
<evidence type="ECO:0000256" key="6">
    <source>
        <dbReference type="SAM" id="MobiDB-lite"/>
    </source>
</evidence>
<gene>
    <name evidence="8" type="ORF">CLCR_07158</name>
</gene>
<evidence type="ECO:0000256" key="2">
    <source>
        <dbReference type="ARBA" id="ARBA00004496"/>
    </source>
</evidence>
<dbReference type="PANTHER" id="PTHR12225:SF0">
    <property type="entry name" value="PROTEASOMAL UBIQUITIN RECEPTOR ADRM1"/>
    <property type="match status" value="1"/>
</dbReference>
<feature type="compositionally biased region" description="Low complexity" evidence="6">
    <location>
        <begin position="210"/>
        <end position="219"/>
    </location>
</feature>
<dbReference type="EMBL" id="LGRB01000010">
    <property type="protein sequence ID" value="OCT50206.1"/>
    <property type="molecule type" value="Genomic_DNA"/>
</dbReference>
<evidence type="ECO:0000256" key="5">
    <source>
        <dbReference type="ARBA" id="ARBA00023242"/>
    </source>
</evidence>
<dbReference type="AlphaFoldDB" id="A0A1C1CNX5"/>
<feature type="compositionally biased region" description="Acidic residues" evidence="6">
    <location>
        <begin position="157"/>
        <end position="169"/>
    </location>
</feature>
<comment type="caution">
    <text evidence="8">The sequence shown here is derived from an EMBL/GenBank/DDBJ whole genome shotgun (WGS) entry which is preliminary data.</text>
</comment>
<dbReference type="GO" id="GO:0005634">
    <property type="term" value="C:nucleus"/>
    <property type="evidence" value="ECO:0007669"/>
    <property type="project" value="UniProtKB-SubCell"/>
</dbReference>
<dbReference type="VEuPathDB" id="FungiDB:G647_05776"/>
<evidence type="ECO:0000313" key="9">
    <source>
        <dbReference type="Proteomes" id="UP000094526"/>
    </source>
</evidence>
<sequence length="410" mass="44005">MSISPILTFKAGLCDFDTSSSPAKVKPLPTPGYLYLYAEDELLHLCWRPRDAPSDEPQLDLLMLPTDGSFTPYHPTSAANPSNTKKATNGRIYVLKFTSSSQRYLFWLQSRSQHPQGDPSWFSARDLKLGQIVNNLLQGEEVDVEAQMASIPRDQNNPDDDDEPMEDVEGTNHDRNRRPSHGGGGAGPDATGGDIREEGEPSREGGADGGRAAAASGDASSLVQNFLRAMQERNQGGSGGGGGGGQPHEQLFTTLADLLTPASTIPLLNVADDGLIDRLCECLPPQLVATAQNSVDTSALQNPNSSAEEKQAAQRALTVARRDMLRRVLHSPQFSQSLASLTVALREGGLPIIAETINIPVRNGGYLRHGGVPMGGGEAVEAFMEGVRKDVEDKLAEGEDDGRGDRMEHD</sequence>
<dbReference type="OrthoDB" id="340431at2759"/>
<dbReference type="Gene3D" id="2.30.29.70">
    <property type="entry name" value="Proteasomal ubiquitin receptor Rpn13/ADRM1"/>
    <property type="match status" value="1"/>
</dbReference>
<dbReference type="Gene3D" id="1.10.2020.20">
    <property type="match status" value="1"/>
</dbReference>
<dbReference type="PANTHER" id="PTHR12225">
    <property type="entry name" value="ADHESION REGULATING MOLECULE 1 110 KDA CELL MEMBRANE GLYCOPROTEIN"/>
    <property type="match status" value="1"/>
</dbReference>
<dbReference type="GO" id="GO:0061133">
    <property type="term" value="F:endopeptidase activator activity"/>
    <property type="evidence" value="ECO:0007669"/>
    <property type="project" value="TreeGrafter"/>
</dbReference>
<keyword evidence="5" id="KW-0539">Nucleus</keyword>
<dbReference type="VEuPathDB" id="FungiDB:CLCR_07158"/>
<keyword evidence="4" id="KW-0647">Proteasome</keyword>